<gene>
    <name evidence="9" type="primary">patA_1</name>
    <name evidence="9" type="ORF">LA5096_03617</name>
</gene>
<keyword evidence="5" id="KW-0663">Pyridoxal phosphate</keyword>
<reference evidence="10" key="1">
    <citation type="submission" date="2015-07" db="EMBL/GenBank/DDBJ databases">
        <authorList>
            <person name="Rodrigo-Torres Lidia"/>
            <person name="Arahal R.David."/>
        </authorList>
    </citation>
    <scope>NUCLEOTIDE SEQUENCE [LARGE SCALE GENOMIC DNA]</scope>
    <source>
        <strain evidence="10">CECT 5096</strain>
    </source>
</reference>
<dbReference type="Proteomes" id="UP000049983">
    <property type="component" value="Unassembled WGS sequence"/>
</dbReference>
<dbReference type="STRING" id="311410.LA5095_00477"/>
<evidence type="ECO:0000313" key="10">
    <source>
        <dbReference type="Proteomes" id="UP000049983"/>
    </source>
</evidence>
<evidence type="ECO:0000256" key="2">
    <source>
        <dbReference type="ARBA" id="ARBA00007441"/>
    </source>
</evidence>
<dbReference type="EMBL" id="CXWC01000011">
    <property type="protein sequence ID" value="CTQ73337.1"/>
    <property type="molecule type" value="Genomic_DNA"/>
</dbReference>
<comment type="catalytic activity">
    <reaction evidence="6">
        <text>L-aspartate + 2-oxoglutarate = oxaloacetate + L-glutamate</text>
        <dbReference type="Rhea" id="RHEA:21824"/>
        <dbReference type="ChEBI" id="CHEBI:16452"/>
        <dbReference type="ChEBI" id="CHEBI:16810"/>
        <dbReference type="ChEBI" id="CHEBI:29985"/>
        <dbReference type="ChEBI" id="CHEBI:29991"/>
        <dbReference type="EC" id="2.6.1.1"/>
    </reaction>
</comment>
<sequence length="390" mass="42844">MSNLIERLSAGARNTAESGIVEVFNAGWHHEALIPLWAGEGDLPTPDFINRAVKASLDRGETFYTYQRGIPQLREALAAYHQDLYGRVFSAERFFVTGSGMQAIQLAVQAVVDPGREVIVPSPSWPNISAAVEIHGARPVPVPLREANGGWSLHMEEIEAAITPHTAALFLNSPSNPTGWTASEDLLRAFLEIARKNGLWIIADEIYAQYFYGEQPRSPSFYDIADEDDQIIFVNSFSKNWAMTGWRVGWISAPPIIGQVVENLIQYSTSGVPAFMQWGAVAALTEGEDFLASQIERARLGRNAVFEGLQETGRIGAKPPDGAFYLFFSIDGVTDTRRFALDLVRETGVGLAPGSAFGPGGENFVRLCYARGQDQLAEAVRRINAWLPEI</sequence>
<dbReference type="GO" id="GO:0030170">
    <property type="term" value="F:pyridoxal phosphate binding"/>
    <property type="evidence" value="ECO:0007669"/>
    <property type="project" value="InterPro"/>
</dbReference>
<dbReference type="PANTHER" id="PTHR46383">
    <property type="entry name" value="ASPARTATE AMINOTRANSFERASE"/>
    <property type="match status" value="1"/>
</dbReference>
<proteinExistence type="inferred from homology"/>
<evidence type="ECO:0000259" key="8">
    <source>
        <dbReference type="Pfam" id="PF00155"/>
    </source>
</evidence>
<dbReference type="GO" id="GO:0004069">
    <property type="term" value="F:L-aspartate:2-oxoglutarate aminotransferase activity"/>
    <property type="evidence" value="ECO:0007669"/>
    <property type="project" value="UniProtKB-EC"/>
</dbReference>
<dbReference type="EC" id="2.6.1.-" evidence="7"/>
<keyword evidence="3 7" id="KW-0032">Aminotransferase</keyword>
<dbReference type="InterPro" id="IPR015424">
    <property type="entry name" value="PyrdxlP-dep_Trfase"/>
</dbReference>
<dbReference type="GO" id="GO:0006520">
    <property type="term" value="P:amino acid metabolic process"/>
    <property type="evidence" value="ECO:0007669"/>
    <property type="project" value="InterPro"/>
</dbReference>
<keyword evidence="4 7" id="KW-0808">Transferase</keyword>
<feature type="domain" description="Aminotransferase class I/classII large" evidence="8">
    <location>
        <begin position="42"/>
        <end position="383"/>
    </location>
</feature>
<dbReference type="AlphaFoldDB" id="A0A0M6ZSH7"/>
<evidence type="ECO:0000256" key="3">
    <source>
        <dbReference type="ARBA" id="ARBA00022576"/>
    </source>
</evidence>
<dbReference type="InterPro" id="IPR015421">
    <property type="entry name" value="PyrdxlP-dep_Trfase_major"/>
</dbReference>
<dbReference type="SUPFAM" id="SSF53383">
    <property type="entry name" value="PLP-dependent transferases"/>
    <property type="match status" value="1"/>
</dbReference>
<evidence type="ECO:0000256" key="7">
    <source>
        <dbReference type="RuleBase" id="RU000481"/>
    </source>
</evidence>
<dbReference type="InterPro" id="IPR050596">
    <property type="entry name" value="AspAT/PAT-like"/>
</dbReference>
<dbReference type="RefSeq" id="WP_055111595.1">
    <property type="nucleotide sequence ID" value="NZ_CANKXR010000001.1"/>
</dbReference>
<dbReference type="InterPro" id="IPR015422">
    <property type="entry name" value="PyrdxlP-dep_Trfase_small"/>
</dbReference>
<evidence type="ECO:0000256" key="5">
    <source>
        <dbReference type="ARBA" id="ARBA00022898"/>
    </source>
</evidence>
<accession>A0A0M6ZSH7</accession>
<dbReference type="Gene3D" id="3.90.1150.10">
    <property type="entry name" value="Aspartate Aminotransferase, domain 1"/>
    <property type="match status" value="1"/>
</dbReference>
<name>A0A0M6ZSH7_9HYPH</name>
<comment type="similarity">
    <text evidence="2 7">Belongs to the class-I pyridoxal-phosphate-dependent aminotransferase family.</text>
</comment>
<evidence type="ECO:0000256" key="4">
    <source>
        <dbReference type="ARBA" id="ARBA00022679"/>
    </source>
</evidence>
<protein>
    <recommendedName>
        <fullName evidence="7">Aminotransferase</fullName>
        <ecNumber evidence="7">2.6.1.-</ecNumber>
    </recommendedName>
</protein>
<organism evidence="9 10">
    <name type="scientific">Roseibium album</name>
    <dbReference type="NCBI Taxonomy" id="311410"/>
    <lineage>
        <taxon>Bacteria</taxon>
        <taxon>Pseudomonadati</taxon>
        <taxon>Pseudomonadota</taxon>
        <taxon>Alphaproteobacteria</taxon>
        <taxon>Hyphomicrobiales</taxon>
        <taxon>Stappiaceae</taxon>
        <taxon>Roseibium</taxon>
    </lineage>
</organism>
<evidence type="ECO:0000256" key="1">
    <source>
        <dbReference type="ARBA" id="ARBA00001933"/>
    </source>
</evidence>
<dbReference type="InterPro" id="IPR004839">
    <property type="entry name" value="Aminotransferase_I/II_large"/>
</dbReference>
<dbReference type="PROSITE" id="PS00105">
    <property type="entry name" value="AA_TRANSFER_CLASS_1"/>
    <property type="match status" value="1"/>
</dbReference>
<keyword evidence="10" id="KW-1185">Reference proteome</keyword>
<dbReference type="NCBIfam" id="NF004770">
    <property type="entry name" value="PRK06108.1"/>
    <property type="match status" value="1"/>
</dbReference>
<dbReference type="GeneID" id="97670955"/>
<dbReference type="Gene3D" id="3.40.640.10">
    <property type="entry name" value="Type I PLP-dependent aspartate aminotransferase-like (Major domain)"/>
    <property type="match status" value="1"/>
</dbReference>
<evidence type="ECO:0000256" key="6">
    <source>
        <dbReference type="ARBA" id="ARBA00049185"/>
    </source>
</evidence>
<evidence type="ECO:0000313" key="9">
    <source>
        <dbReference type="EMBL" id="CTQ73337.1"/>
    </source>
</evidence>
<dbReference type="CDD" id="cd00609">
    <property type="entry name" value="AAT_like"/>
    <property type="match status" value="1"/>
</dbReference>
<comment type="cofactor">
    <cofactor evidence="1 7">
        <name>pyridoxal 5'-phosphate</name>
        <dbReference type="ChEBI" id="CHEBI:597326"/>
    </cofactor>
</comment>
<dbReference type="OrthoDB" id="9804407at2"/>
<dbReference type="Pfam" id="PF00155">
    <property type="entry name" value="Aminotran_1_2"/>
    <property type="match status" value="1"/>
</dbReference>
<dbReference type="InterPro" id="IPR004838">
    <property type="entry name" value="NHTrfase_class1_PyrdxlP-BS"/>
</dbReference>